<evidence type="ECO:0000259" key="3">
    <source>
        <dbReference type="PROSITE" id="PS50048"/>
    </source>
</evidence>
<evidence type="ECO:0000256" key="2">
    <source>
        <dbReference type="SAM" id="MobiDB-lite"/>
    </source>
</evidence>
<feature type="compositionally biased region" description="Polar residues" evidence="2">
    <location>
        <begin position="1"/>
        <end position="14"/>
    </location>
</feature>
<feature type="compositionally biased region" description="Basic and acidic residues" evidence="2">
    <location>
        <begin position="86"/>
        <end position="95"/>
    </location>
</feature>
<feature type="non-terminal residue" evidence="4">
    <location>
        <position position="436"/>
    </location>
</feature>
<reference evidence="4 5" key="1">
    <citation type="submission" date="2018-05" db="EMBL/GenBank/DDBJ databases">
        <title>Draft genome sequence of Scytalidium lignicola DSM 105466, a ubiquitous saprotrophic fungus.</title>
        <authorList>
            <person name="Buettner E."/>
            <person name="Gebauer A.M."/>
            <person name="Hofrichter M."/>
            <person name="Liers C."/>
            <person name="Kellner H."/>
        </authorList>
    </citation>
    <scope>NUCLEOTIDE SEQUENCE [LARGE SCALE GENOMIC DNA]</scope>
    <source>
        <strain evidence="4 5">DSM 105466</strain>
    </source>
</reference>
<feature type="region of interest" description="Disordered" evidence="2">
    <location>
        <begin position="336"/>
        <end position="365"/>
    </location>
</feature>
<proteinExistence type="predicted"/>
<dbReference type="Proteomes" id="UP000258309">
    <property type="component" value="Unassembled WGS sequence"/>
</dbReference>
<keyword evidence="1" id="KW-0539">Nucleus</keyword>
<dbReference type="STRING" id="5539.A0A3E2HHP2"/>
<evidence type="ECO:0000256" key="1">
    <source>
        <dbReference type="ARBA" id="ARBA00023242"/>
    </source>
</evidence>
<evidence type="ECO:0000313" key="4">
    <source>
        <dbReference type="EMBL" id="RFU32835.1"/>
    </source>
</evidence>
<dbReference type="OrthoDB" id="3562367at2759"/>
<accession>A0A3E2HHP2</accession>
<dbReference type="CDD" id="cd00067">
    <property type="entry name" value="GAL4"/>
    <property type="match status" value="1"/>
</dbReference>
<protein>
    <recommendedName>
        <fullName evidence="3">Zn(2)-C6 fungal-type domain-containing protein</fullName>
    </recommendedName>
</protein>
<sequence>MNESQPNQRPSGDNQRARGPSGLVTACDQCYRCKVRCSGARESCDRCHQNGSICTYSLGKPLGKPPKNGRGRAPKNKTQRAKRLRCSTDDTRTDGLEVPQSLTSSSNGSGSGSGTKRCWLGDVQKPNPAFITACRDISTTCLDDSPDPIAQRVHADSTGNETAADTALLGFDMDMPLDLDLDMSFSFFMDSPGPRTLALERHPIPTPVVTTTTSAIDIDTGTSASASASTRAPLITPPSSLASAVEAPPAPAQLWTPAFLRLVLDLYAVPHSTVQRFDKTLLLARQGIDFIISYLPDLGSPFMSDLTPQNFPLLCVLIAQQVLASYKLLKSQISSRLSSSSSPTPSSSRPTPTSSTSPSESANKATGESVYIGSFEVEGLESQCHVMKTVVSLEIERFEKVLIRLEEWTQELSKDGKEEGELAHLLLAALRACLSS</sequence>
<feature type="region of interest" description="Disordered" evidence="2">
    <location>
        <begin position="58"/>
        <end position="114"/>
    </location>
</feature>
<dbReference type="AlphaFoldDB" id="A0A3E2HHP2"/>
<feature type="domain" description="Zn(2)-C6 fungal-type" evidence="3">
    <location>
        <begin position="26"/>
        <end position="56"/>
    </location>
</feature>
<dbReference type="InterPro" id="IPR036864">
    <property type="entry name" value="Zn2-C6_fun-type_DNA-bd_sf"/>
</dbReference>
<dbReference type="PROSITE" id="PS50048">
    <property type="entry name" value="ZN2_CY6_FUNGAL_2"/>
    <property type="match status" value="1"/>
</dbReference>
<feature type="region of interest" description="Disordered" evidence="2">
    <location>
        <begin position="1"/>
        <end position="20"/>
    </location>
</feature>
<dbReference type="InterPro" id="IPR001138">
    <property type="entry name" value="Zn2Cys6_DnaBD"/>
</dbReference>
<dbReference type="GO" id="GO:0008270">
    <property type="term" value="F:zinc ion binding"/>
    <property type="evidence" value="ECO:0007669"/>
    <property type="project" value="InterPro"/>
</dbReference>
<organism evidence="4 5">
    <name type="scientific">Scytalidium lignicola</name>
    <name type="common">Hyphomycete</name>
    <dbReference type="NCBI Taxonomy" id="5539"/>
    <lineage>
        <taxon>Eukaryota</taxon>
        <taxon>Fungi</taxon>
        <taxon>Dikarya</taxon>
        <taxon>Ascomycota</taxon>
        <taxon>Pezizomycotina</taxon>
        <taxon>Leotiomycetes</taxon>
        <taxon>Leotiomycetes incertae sedis</taxon>
        <taxon>Scytalidium</taxon>
    </lineage>
</organism>
<keyword evidence="5" id="KW-1185">Reference proteome</keyword>
<feature type="non-terminal residue" evidence="4">
    <location>
        <position position="1"/>
    </location>
</feature>
<dbReference type="GO" id="GO:0000981">
    <property type="term" value="F:DNA-binding transcription factor activity, RNA polymerase II-specific"/>
    <property type="evidence" value="ECO:0007669"/>
    <property type="project" value="InterPro"/>
</dbReference>
<dbReference type="EMBL" id="NCSJ02000047">
    <property type="protein sequence ID" value="RFU32835.1"/>
    <property type="molecule type" value="Genomic_DNA"/>
</dbReference>
<feature type="compositionally biased region" description="Low complexity" evidence="2">
    <location>
        <begin position="336"/>
        <end position="361"/>
    </location>
</feature>
<name>A0A3E2HHP2_SCYLI</name>
<dbReference type="SMART" id="SM00066">
    <property type="entry name" value="GAL4"/>
    <property type="match status" value="1"/>
</dbReference>
<feature type="compositionally biased region" description="Basic residues" evidence="2">
    <location>
        <begin position="67"/>
        <end position="85"/>
    </location>
</feature>
<dbReference type="Gene3D" id="4.10.240.10">
    <property type="entry name" value="Zn(2)-C6 fungal-type DNA-binding domain"/>
    <property type="match status" value="1"/>
</dbReference>
<comment type="caution">
    <text evidence="4">The sequence shown here is derived from an EMBL/GenBank/DDBJ whole genome shotgun (WGS) entry which is preliminary data.</text>
</comment>
<dbReference type="SUPFAM" id="SSF57701">
    <property type="entry name" value="Zn2/Cys6 DNA-binding domain"/>
    <property type="match status" value="1"/>
</dbReference>
<dbReference type="Pfam" id="PF00172">
    <property type="entry name" value="Zn_clus"/>
    <property type="match status" value="1"/>
</dbReference>
<evidence type="ECO:0000313" key="5">
    <source>
        <dbReference type="Proteomes" id="UP000258309"/>
    </source>
</evidence>
<gene>
    <name evidence="4" type="ORF">B7463_g3486</name>
</gene>